<proteinExistence type="predicted"/>
<gene>
    <name evidence="1" type="ORF">E5331_14160</name>
</gene>
<evidence type="ECO:0000313" key="1">
    <source>
        <dbReference type="EMBL" id="TGY77584.1"/>
    </source>
</evidence>
<comment type="caution">
    <text evidence="1">The sequence shown here is derived from an EMBL/GenBank/DDBJ whole genome shotgun (WGS) entry which is preliminary data.</text>
</comment>
<dbReference type="Proteomes" id="UP000306319">
    <property type="component" value="Unassembled WGS sequence"/>
</dbReference>
<accession>A0AC61RC96</accession>
<keyword evidence="2" id="KW-1185">Reference proteome</keyword>
<organism evidence="1 2">
    <name type="scientific">Lepagella muris</name>
    <dbReference type="NCBI Taxonomy" id="3032870"/>
    <lineage>
        <taxon>Bacteria</taxon>
        <taxon>Pseudomonadati</taxon>
        <taxon>Bacteroidota</taxon>
        <taxon>Bacteroidia</taxon>
        <taxon>Bacteroidales</taxon>
        <taxon>Muribaculaceae</taxon>
        <taxon>Lepagella</taxon>
    </lineage>
</organism>
<evidence type="ECO:0000313" key="2">
    <source>
        <dbReference type="Proteomes" id="UP000306319"/>
    </source>
</evidence>
<protein>
    <submittedName>
        <fullName evidence="1">TlpA family protein disulfide reductase</fullName>
    </submittedName>
</protein>
<sequence length="503" mass="58096">MKKQLLSFVLLIVISFVASCKTKEEYPKEDLKIKIGEVDLTIELDSAYWNDYADASVRVEIPAIFSIFAEDNVYYLKKIDGKPGFFKGKIRTDVTLKFGVAVVENKGKGFVGGVVLRQGKPLNIKITPKDDKEIPFEFKGTDENDTFDLHDCIPLLNTYLVDYQDFWNEYSSGYPGWKQLLDYQQNTLWPEVLEKSSQSCKIKPWVLNDMKMLFSSANLLKHKENVKNFYNEEGEEPPVEAYTFLNEIDYSDIMLMQMPSYNMLRSFLNRFLALESFGIPAIGDTDIEEWRDKAQTQLKKVIDNPTPLMLDLMAAISYFRQIEIDGKPLTDVQRGNIASYYKDDIGKLVLEADSAMRKTDMQNLYDNKSGERINLEEYIAERYSGKPVVVDCWESWCGPCLRAILELRERKLHEKYPDVVFLYVCSTSSEERALRKYIPMIHGEHLKIDRKTTGADLYDQYEKTGVPFYIFFNSDHKIVDKMVGFPGAERYEALLKQISSAQS</sequence>
<dbReference type="EMBL" id="SRYB01000023">
    <property type="protein sequence ID" value="TGY77584.1"/>
    <property type="molecule type" value="Genomic_DNA"/>
</dbReference>
<name>A0AC61RC96_9BACT</name>
<reference evidence="1" key="1">
    <citation type="submission" date="2019-04" db="EMBL/GenBank/DDBJ databases">
        <title>Microbes associate with the intestines of laboratory mice.</title>
        <authorList>
            <person name="Navarre W."/>
            <person name="Wong E."/>
            <person name="Huang K."/>
            <person name="Tropini C."/>
            <person name="Ng K."/>
            <person name="Yu B."/>
        </authorList>
    </citation>
    <scope>NUCLEOTIDE SEQUENCE</scope>
    <source>
        <strain evidence="1">NM04_E33</strain>
    </source>
</reference>